<comment type="similarity">
    <text evidence="2 7">Belongs to the oleosin family.</text>
</comment>
<proteinExistence type="inferred from homology"/>
<dbReference type="PROSITE" id="PS00811">
    <property type="entry name" value="OLEOSINS"/>
    <property type="match status" value="1"/>
</dbReference>
<dbReference type="GO" id="GO:0048608">
    <property type="term" value="P:reproductive structure development"/>
    <property type="evidence" value="ECO:0007669"/>
    <property type="project" value="UniProtKB-ARBA"/>
</dbReference>
<dbReference type="AlphaFoldDB" id="A0A314Z5R6"/>
<evidence type="ECO:0000256" key="8">
    <source>
        <dbReference type="SAM" id="MobiDB-lite"/>
    </source>
</evidence>
<protein>
    <recommendedName>
        <fullName evidence="7">Oleosin</fullName>
    </recommendedName>
</protein>
<feature type="region of interest" description="Disordered" evidence="8">
    <location>
        <begin position="1"/>
        <end position="23"/>
    </location>
</feature>
<feature type="compositionally biased region" description="Basic and acidic residues" evidence="8">
    <location>
        <begin position="1"/>
        <end position="17"/>
    </location>
</feature>
<evidence type="ECO:0000256" key="4">
    <source>
        <dbReference type="ARBA" id="ARBA00022692"/>
    </source>
</evidence>
<dbReference type="EMBL" id="PJQY01000282">
    <property type="protein sequence ID" value="PQQ13903.1"/>
    <property type="molecule type" value="Genomic_DNA"/>
</dbReference>
<dbReference type="GO" id="GO:0019915">
    <property type="term" value="P:lipid storage"/>
    <property type="evidence" value="ECO:0007669"/>
    <property type="project" value="TreeGrafter"/>
</dbReference>
<keyword evidence="6" id="KW-0472">Membrane</keyword>
<reference evidence="9 10" key="1">
    <citation type="submission" date="2018-02" db="EMBL/GenBank/DDBJ databases">
        <title>Draft genome of wild Prunus yedoensis var. nudiflora.</title>
        <authorList>
            <person name="Baek S."/>
            <person name="Kim J.-H."/>
            <person name="Choi K."/>
            <person name="Kim G.-B."/>
            <person name="Cho A."/>
            <person name="Jang H."/>
            <person name="Shin C.-H."/>
            <person name="Yu H.-J."/>
            <person name="Mun J.-H."/>
        </authorList>
    </citation>
    <scope>NUCLEOTIDE SEQUENCE [LARGE SCALE GENOMIC DNA]</scope>
    <source>
        <strain evidence="10">cv. Jeju island</strain>
        <tissue evidence="9">Leaf</tissue>
    </source>
</reference>
<sequence>MADQSRHVTQKLQDHDQSAAPPSSLRLTGKFLTAGAAGTTLLVLSGLTLTGTVMALIMATPVLVVFSPILVPAGIVVFLTAAGLVFSGGCGVAAVTTLTLMYKYISSYVATKKRAYPYGQYFSPF</sequence>
<gene>
    <name evidence="9" type="ORF">Pyn_06407</name>
</gene>
<keyword evidence="3 7" id="KW-0551">Lipid droplet</keyword>
<dbReference type="PANTHER" id="PTHR33203:SF24">
    <property type="entry name" value="OLEOSIN"/>
    <property type="match status" value="1"/>
</dbReference>
<dbReference type="GO" id="GO:0012511">
    <property type="term" value="C:monolayer-surrounded lipid storage body"/>
    <property type="evidence" value="ECO:0007669"/>
    <property type="project" value="InterPro"/>
</dbReference>
<keyword evidence="10" id="KW-1185">Reference proteome</keyword>
<evidence type="ECO:0000256" key="5">
    <source>
        <dbReference type="ARBA" id="ARBA00022989"/>
    </source>
</evidence>
<organism evidence="9 10">
    <name type="scientific">Prunus yedoensis var. nudiflora</name>
    <dbReference type="NCBI Taxonomy" id="2094558"/>
    <lineage>
        <taxon>Eukaryota</taxon>
        <taxon>Viridiplantae</taxon>
        <taxon>Streptophyta</taxon>
        <taxon>Embryophyta</taxon>
        <taxon>Tracheophyta</taxon>
        <taxon>Spermatophyta</taxon>
        <taxon>Magnoliopsida</taxon>
        <taxon>eudicotyledons</taxon>
        <taxon>Gunneridae</taxon>
        <taxon>Pentapetalae</taxon>
        <taxon>rosids</taxon>
        <taxon>fabids</taxon>
        <taxon>Rosales</taxon>
        <taxon>Rosaceae</taxon>
        <taxon>Amygdaloideae</taxon>
        <taxon>Amygdaleae</taxon>
        <taxon>Prunus</taxon>
    </lineage>
</organism>
<evidence type="ECO:0000313" key="9">
    <source>
        <dbReference type="EMBL" id="PQQ13903.1"/>
    </source>
</evidence>
<evidence type="ECO:0000256" key="3">
    <source>
        <dbReference type="ARBA" id="ARBA00022677"/>
    </source>
</evidence>
<dbReference type="OrthoDB" id="1166643at2759"/>
<evidence type="ECO:0000256" key="7">
    <source>
        <dbReference type="RuleBase" id="RU000540"/>
    </source>
</evidence>
<name>A0A314Z5R6_PRUYE</name>
<dbReference type="GO" id="GO:0016020">
    <property type="term" value="C:membrane"/>
    <property type="evidence" value="ECO:0007669"/>
    <property type="project" value="UniProtKB-SubCell"/>
</dbReference>
<dbReference type="PANTHER" id="PTHR33203">
    <property type="entry name" value="OLEOSIN"/>
    <property type="match status" value="1"/>
</dbReference>
<evidence type="ECO:0000313" key="10">
    <source>
        <dbReference type="Proteomes" id="UP000250321"/>
    </source>
</evidence>
<dbReference type="Proteomes" id="UP000250321">
    <property type="component" value="Unassembled WGS sequence"/>
</dbReference>
<dbReference type="InterPro" id="IPR000136">
    <property type="entry name" value="Oleosin"/>
</dbReference>
<dbReference type="GO" id="GO:0009791">
    <property type="term" value="P:post-embryonic development"/>
    <property type="evidence" value="ECO:0007669"/>
    <property type="project" value="UniProtKB-ARBA"/>
</dbReference>
<dbReference type="STRING" id="2094558.A0A314Z5R6"/>
<comment type="function">
    <text evidence="1">May have a structural role to stabilize the lipid body during desiccation of the seed by preventing coalescence of the oil. Probably interacts with both lipid and phospholipid moieties of lipid bodies. May also provide recognition signals for specific lipase anchorage in lipolysis during seedling growth.</text>
</comment>
<comment type="subcellular location">
    <subcellularLocation>
        <location evidence="7">Lipid droplet</location>
    </subcellularLocation>
    <subcellularLocation>
        <location evidence="7">Membrane</location>
        <topology evidence="7">Multi-pass membrane protein</topology>
    </subcellularLocation>
</comment>
<keyword evidence="4" id="KW-0812">Transmembrane</keyword>
<keyword evidence="5" id="KW-1133">Transmembrane helix</keyword>
<accession>A0A314Z5R6</accession>
<dbReference type="Pfam" id="PF01277">
    <property type="entry name" value="Oleosin"/>
    <property type="match status" value="1"/>
</dbReference>
<comment type="caution">
    <text evidence="9">The sequence shown here is derived from an EMBL/GenBank/DDBJ whole genome shotgun (WGS) entry which is preliminary data.</text>
</comment>
<evidence type="ECO:0000256" key="1">
    <source>
        <dbReference type="ARBA" id="ARBA00002582"/>
    </source>
</evidence>
<evidence type="ECO:0000256" key="2">
    <source>
        <dbReference type="ARBA" id="ARBA00010858"/>
    </source>
</evidence>
<evidence type="ECO:0000256" key="6">
    <source>
        <dbReference type="ARBA" id="ARBA00023136"/>
    </source>
</evidence>